<organism evidence="9 10">
    <name type="scientific">Paenibacillus glycinis</name>
    <dbReference type="NCBI Taxonomy" id="2697035"/>
    <lineage>
        <taxon>Bacteria</taxon>
        <taxon>Bacillati</taxon>
        <taxon>Bacillota</taxon>
        <taxon>Bacilli</taxon>
        <taxon>Bacillales</taxon>
        <taxon>Paenibacillaceae</taxon>
        <taxon>Paenibacillus</taxon>
    </lineage>
</organism>
<gene>
    <name evidence="9" type="ORF">GT019_07425</name>
</gene>
<dbReference type="SUPFAM" id="SSF51445">
    <property type="entry name" value="(Trans)glycosidases"/>
    <property type="match status" value="1"/>
</dbReference>
<name>A0ABW9XMM7_9BACL</name>
<keyword evidence="3 4" id="KW-0326">Glycosidase</keyword>
<feature type="domain" description="Glycoside hydrolase 35 catalytic" evidence="6">
    <location>
        <begin position="11"/>
        <end position="324"/>
    </location>
</feature>
<dbReference type="PIRSF" id="PIRSF006336">
    <property type="entry name" value="B-gal"/>
    <property type="match status" value="1"/>
</dbReference>
<keyword evidence="10" id="KW-1185">Reference proteome</keyword>
<keyword evidence="2 4" id="KW-0378">Hydrolase</keyword>
<accession>A0ABW9XMM7</accession>
<evidence type="ECO:0000259" key="8">
    <source>
        <dbReference type="Pfam" id="PF21467"/>
    </source>
</evidence>
<evidence type="ECO:0000259" key="6">
    <source>
        <dbReference type="Pfam" id="PF01301"/>
    </source>
</evidence>
<evidence type="ECO:0000313" key="9">
    <source>
        <dbReference type="EMBL" id="NBD23696.1"/>
    </source>
</evidence>
<protein>
    <recommendedName>
        <fullName evidence="4">Beta-galactosidase</fullName>
        <ecNumber evidence="4">3.2.1.23</ecNumber>
    </recommendedName>
</protein>
<evidence type="ECO:0000256" key="5">
    <source>
        <dbReference type="RuleBase" id="RU003679"/>
    </source>
</evidence>
<dbReference type="Pfam" id="PF21467">
    <property type="entry name" value="BetaGal_gal-bd"/>
    <property type="match status" value="1"/>
</dbReference>
<dbReference type="InterPro" id="IPR026283">
    <property type="entry name" value="B-gal_1-like"/>
</dbReference>
<feature type="domain" description="Beta-galactosidase 1-like first all-beta" evidence="7">
    <location>
        <begin position="368"/>
        <end position="478"/>
    </location>
</feature>
<dbReference type="SUPFAM" id="SSF49785">
    <property type="entry name" value="Galactose-binding domain-like"/>
    <property type="match status" value="1"/>
</dbReference>
<proteinExistence type="inferred from homology"/>
<dbReference type="InterPro" id="IPR031330">
    <property type="entry name" value="Gly_Hdrlase_35_cat"/>
</dbReference>
<comment type="catalytic activity">
    <reaction evidence="4">
        <text>Hydrolysis of terminal non-reducing beta-D-galactose residues in beta-D-galactosides.</text>
        <dbReference type="EC" id="3.2.1.23"/>
    </reaction>
</comment>
<dbReference type="RefSeq" id="WP_161742423.1">
    <property type="nucleotide sequence ID" value="NZ_JAAAMV010000003.1"/>
</dbReference>
<dbReference type="PANTHER" id="PTHR23421">
    <property type="entry name" value="BETA-GALACTOSIDASE RELATED"/>
    <property type="match status" value="1"/>
</dbReference>
<dbReference type="PROSITE" id="PS01182">
    <property type="entry name" value="GLYCOSYL_HYDROL_F35"/>
    <property type="match status" value="1"/>
</dbReference>
<dbReference type="Gene3D" id="3.20.20.80">
    <property type="entry name" value="Glycosidases"/>
    <property type="match status" value="1"/>
</dbReference>
<dbReference type="Pfam" id="PF01301">
    <property type="entry name" value="Glyco_hydro_35"/>
    <property type="match status" value="1"/>
</dbReference>
<evidence type="ECO:0000256" key="1">
    <source>
        <dbReference type="ARBA" id="ARBA00009809"/>
    </source>
</evidence>
<evidence type="ECO:0000256" key="4">
    <source>
        <dbReference type="RuleBase" id="RU000675"/>
    </source>
</evidence>
<dbReference type="PRINTS" id="PR00742">
    <property type="entry name" value="GLHYDRLASE35"/>
</dbReference>
<dbReference type="Proteomes" id="UP000665561">
    <property type="component" value="Unassembled WGS sequence"/>
</dbReference>
<evidence type="ECO:0000256" key="2">
    <source>
        <dbReference type="ARBA" id="ARBA00022801"/>
    </source>
</evidence>
<dbReference type="InterPro" id="IPR017853">
    <property type="entry name" value="GH"/>
</dbReference>
<comment type="similarity">
    <text evidence="1 5">Belongs to the glycosyl hydrolase 35 family.</text>
</comment>
<dbReference type="InterPro" id="IPR019801">
    <property type="entry name" value="Glyco_hydro_35_CS"/>
</dbReference>
<dbReference type="Gene3D" id="2.60.120.260">
    <property type="entry name" value="Galactose-binding domain-like"/>
    <property type="match status" value="2"/>
</dbReference>
<sequence>MAVFGIEGDGFVYDGKPFRIISGAMHYFRIVPEHWEDRLRKLRACGFNTVETYIAWNVHEPREGEFRFGGPADVERFVRLAGSLGLRVILRPSPYICAEWEFGGLPAWLLADSDMRLRCSHPPYLAKVKAYYDELLPRLKPLLCTSGGPVIALQIENEYGSYGNDHNYLNFLKNELEDGGMDVPLFTSDGSEDYMLQGGTLPGVLTTLNFGSKPEQAFARLREYRPDGPLVCMEYWNGWFDHWGDDHHVRGFADVVDVLDRILATGASVNFYMFHGGTNFGFYNGANHIEHYEPTVTSYDYNALLSESGDATDKYWAIREVIGRYAELPEDPPAPSAKRGYGAVRMTERVSLFDSFDVLGTAVRAVVPETMERLGQDYGFIWYETELSGPQSGCEIMLQDVHDRATVYVDGAYRGVAERWGSDSVVADIPAAGAKLGILVENMGRINYGSKLRDPKGITEGVKAGARLYNQFLFGWTIRCLPLDDLSGLRFGPLPDGVAAGGCAEDPIDHAANGVGAKDPIDHAANGSREEEPAFYRGTFEAEEAADTFLKLGGWTKGVAFVNGFNLGRYWDKGPQRTLYVPGPLLREGMNEIVVFELHGTDEPVVTLQDMPELG</sequence>
<evidence type="ECO:0000259" key="7">
    <source>
        <dbReference type="Pfam" id="PF21317"/>
    </source>
</evidence>
<feature type="domain" description="Beta-galactosidase galactose-binding" evidence="8">
    <location>
        <begin position="533"/>
        <end position="591"/>
    </location>
</feature>
<evidence type="ECO:0000256" key="3">
    <source>
        <dbReference type="ARBA" id="ARBA00023295"/>
    </source>
</evidence>
<comment type="caution">
    <text evidence="9">The sequence shown here is derived from an EMBL/GenBank/DDBJ whole genome shotgun (WGS) entry which is preliminary data.</text>
</comment>
<dbReference type="EMBL" id="JAAAMV010000003">
    <property type="protein sequence ID" value="NBD23696.1"/>
    <property type="molecule type" value="Genomic_DNA"/>
</dbReference>
<reference evidence="9 10" key="1">
    <citation type="submission" date="2020-01" db="EMBL/GenBank/DDBJ databases">
        <title>Paenibacillus soybeanensis sp. nov. isolated from the nodules of soybean (Glycine max(L.) Merr).</title>
        <authorList>
            <person name="Wang H."/>
        </authorList>
    </citation>
    <scope>NUCLEOTIDE SEQUENCE [LARGE SCALE GENOMIC DNA]</scope>
    <source>
        <strain evidence="9 10">T1</strain>
    </source>
</reference>
<dbReference type="Pfam" id="PF21317">
    <property type="entry name" value="BetaGal_ABD_1"/>
    <property type="match status" value="1"/>
</dbReference>
<dbReference type="InterPro" id="IPR048912">
    <property type="entry name" value="BetaGal1-like_ABD1"/>
</dbReference>
<dbReference type="InterPro" id="IPR008979">
    <property type="entry name" value="Galactose-bd-like_sf"/>
</dbReference>
<dbReference type="InterPro" id="IPR001944">
    <property type="entry name" value="Glycoside_Hdrlase_35"/>
</dbReference>
<evidence type="ECO:0000313" key="10">
    <source>
        <dbReference type="Proteomes" id="UP000665561"/>
    </source>
</evidence>
<dbReference type="InterPro" id="IPR048913">
    <property type="entry name" value="BetaGal_gal-bd"/>
</dbReference>
<dbReference type="EC" id="3.2.1.23" evidence="4"/>